<evidence type="ECO:0000256" key="2">
    <source>
        <dbReference type="ARBA" id="ARBA00022679"/>
    </source>
</evidence>
<dbReference type="PANTHER" id="PTHR11947:SF3">
    <property type="entry name" value="[PYRUVATE DEHYDROGENASE (ACETYL-TRANSFERRING)] KINASE, MITOCHONDRIAL"/>
    <property type="match status" value="1"/>
</dbReference>
<keyword evidence="4 8" id="KW-0418">Kinase</keyword>
<dbReference type="PANTHER" id="PTHR11947">
    <property type="entry name" value="PYRUVATE DEHYDROGENASE KINASE"/>
    <property type="match status" value="1"/>
</dbReference>
<evidence type="ECO:0000256" key="7">
    <source>
        <dbReference type="ARBA" id="ARBA00048201"/>
    </source>
</evidence>
<comment type="subcellular location">
    <subcellularLocation>
        <location evidence="8">Mitochondrion matrix</location>
    </subcellularLocation>
</comment>
<dbReference type="GO" id="GO:0005759">
    <property type="term" value="C:mitochondrial matrix"/>
    <property type="evidence" value="ECO:0007669"/>
    <property type="project" value="UniProtKB-SubCell"/>
</dbReference>
<dbReference type="InterPro" id="IPR018955">
    <property type="entry name" value="BCDHK/PDK_N"/>
</dbReference>
<dbReference type="PROSITE" id="PS50109">
    <property type="entry name" value="HIS_KIN"/>
    <property type="match status" value="1"/>
</dbReference>
<dbReference type="Pfam" id="PF02518">
    <property type="entry name" value="HATPase_c"/>
    <property type="match status" value="1"/>
</dbReference>
<sequence>MPPPSARKAGLNLLRSSRCVLSATADFASRRLEKRSVNDLLQMATLTHVERSHELHDTLKVGLAKCALRLTEMPFGFCNAPSINRVTSAYVQDFRDVIEYEQREGRQGLGKVEYKELVKRIFNRHRGTMLDVAKGVFEFYEDLNLIFGEGVNLPEMRKDLQLIKDIEGSLDDFFTDRLTLRLLISHVQHLSSIASMDGALSNDDDMIGVVNLATEPITVLSRAYAATRFMCMRDFNVAPLLFVNGMPHDEYISQDHVQQGDFPYVQNHLFYIFLELTKNAARASIERVLGDDGENSRKHLTSGDVPAMHVTVSEAIVGSPDRTVKFSDHGTGMSREMLVKAFCYFYSSVKHRPTVAQEVSDFDKRVPLAGFGFGLPISRVMARYFSGDIDLNSIQGQGTDVYIYL</sequence>
<evidence type="ECO:0000256" key="3">
    <source>
        <dbReference type="ARBA" id="ARBA00022741"/>
    </source>
</evidence>
<name>A0A7S1API7_NOCSC</name>
<comment type="catalytic activity">
    <reaction evidence="7">
        <text>L-seryl-[pyruvate dehydrogenase E1 alpha subunit] + ATP = O-phospho-L-seryl-[pyruvate dehydrogenase E1 alpha subunit] + ADP + H(+)</text>
        <dbReference type="Rhea" id="RHEA:23052"/>
        <dbReference type="Rhea" id="RHEA-COMP:13689"/>
        <dbReference type="Rhea" id="RHEA-COMP:13690"/>
        <dbReference type="ChEBI" id="CHEBI:15378"/>
        <dbReference type="ChEBI" id="CHEBI:29999"/>
        <dbReference type="ChEBI" id="CHEBI:30616"/>
        <dbReference type="ChEBI" id="CHEBI:83421"/>
        <dbReference type="ChEBI" id="CHEBI:456216"/>
        <dbReference type="EC" id="2.7.11.2"/>
    </reaction>
</comment>
<dbReference type="Pfam" id="PF10436">
    <property type="entry name" value="BCDHK_Adom3"/>
    <property type="match status" value="1"/>
</dbReference>
<dbReference type="InterPro" id="IPR036890">
    <property type="entry name" value="HATPase_C_sf"/>
</dbReference>
<reference evidence="10" key="1">
    <citation type="submission" date="2021-01" db="EMBL/GenBank/DDBJ databases">
        <authorList>
            <person name="Corre E."/>
            <person name="Pelletier E."/>
            <person name="Niang G."/>
            <person name="Scheremetjew M."/>
            <person name="Finn R."/>
            <person name="Kale V."/>
            <person name="Holt S."/>
            <person name="Cochrane G."/>
            <person name="Meng A."/>
            <person name="Brown T."/>
            <person name="Cohen L."/>
        </authorList>
    </citation>
    <scope>NUCLEOTIDE SEQUENCE</scope>
</reference>
<dbReference type="AlphaFoldDB" id="A0A7S1API7"/>
<evidence type="ECO:0000313" key="10">
    <source>
        <dbReference type="EMBL" id="CAD8859900.1"/>
    </source>
</evidence>
<feature type="domain" description="Histidine kinase" evidence="9">
    <location>
        <begin position="285"/>
        <end position="405"/>
    </location>
</feature>
<dbReference type="GO" id="GO:0010906">
    <property type="term" value="P:regulation of glucose metabolic process"/>
    <property type="evidence" value="ECO:0007669"/>
    <property type="project" value="TreeGrafter"/>
</dbReference>
<proteinExistence type="inferred from homology"/>
<evidence type="ECO:0000256" key="1">
    <source>
        <dbReference type="ARBA" id="ARBA00006155"/>
    </source>
</evidence>
<dbReference type="GO" id="GO:0005524">
    <property type="term" value="F:ATP binding"/>
    <property type="evidence" value="ECO:0007669"/>
    <property type="project" value="UniProtKB-UniRule"/>
</dbReference>
<gene>
    <name evidence="10" type="ORF">NSCI0253_LOCUS34254</name>
</gene>
<evidence type="ECO:0000256" key="4">
    <source>
        <dbReference type="ARBA" id="ARBA00022777"/>
    </source>
</evidence>
<keyword evidence="3 8" id="KW-0547">Nucleotide-binding</keyword>
<dbReference type="SUPFAM" id="SSF55874">
    <property type="entry name" value="ATPase domain of HSP90 chaperone/DNA topoisomerase II/histidine kinase"/>
    <property type="match status" value="1"/>
</dbReference>
<evidence type="ECO:0000256" key="5">
    <source>
        <dbReference type="ARBA" id="ARBA00022840"/>
    </source>
</evidence>
<dbReference type="InterPro" id="IPR036784">
    <property type="entry name" value="AK/P_DHK_N_sf"/>
</dbReference>
<keyword evidence="6 8" id="KW-0496">Mitochondrion</keyword>
<evidence type="ECO:0000256" key="8">
    <source>
        <dbReference type="RuleBase" id="RU366032"/>
    </source>
</evidence>
<comment type="similarity">
    <text evidence="1 8">Belongs to the PDK/BCKDK protein kinase family.</text>
</comment>
<dbReference type="GO" id="GO:0004740">
    <property type="term" value="F:pyruvate dehydrogenase (acetyl-transferring) kinase activity"/>
    <property type="evidence" value="ECO:0007669"/>
    <property type="project" value="UniProtKB-EC"/>
</dbReference>
<keyword evidence="2 8" id="KW-0808">Transferase</keyword>
<evidence type="ECO:0000259" key="9">
    <source>
        <dbReference type="PROSITE" id="PS50109"/>
    </source>
</evidence>
<dbReference type="Gene3D" id="3.30.565.10">
    <property type="entry name" value="Histidine kinase-like ATPase, C-terminal domain"/>
    <property type="match status" value="1"/>
</dbReference>
<dbReference type="InterPro" id="IPR005467">
    <property type="entry name" value="His_kinase_dom"/>
</dbReference>
<accession>A0A7S1API7</accession>
<dbReference type="InterPro" id="IPR039028">
    <property type="entry name" value="BCKD/PDK"/>
</dbReference>
<dbReference type="InterPro" id="IPR003594">
    <property type="entry name" value="HATPase_dom"/>
</dbReference>
<dbReference type="EMBL" id="HBFQ01047990">
    <property type="protein sequence ID" value="CAD8859900.1"/>
    <property type="molecule type" value="Transcribed_RNA"/>
</dbReference>
<protein>
    <recommendedName>
        <fullName evidence="8">Protein-serine/threonine kinase</fullName>
        <ecNumber evidence="8">2.7.11.-</ecNumber>
    </recommendedName>
</protein>
<dbReference type="SUPFAM" id="SSF69012">
    <property type="entry name" value="alpha-ketoacid dehydrogenase kinase, N-terminal domain"/>
    <property type="match status" value="1"/>
</dbReference>
<organism evidence="10">
    <name type="scientific">Noctiluca scintillans</name>
    <name type="common">Sea sparkle</name>
    <name type="synonym">Red tide dinoflagellate</name>
    <dbReference type="NCBI Taxonomy" id="2966"/>
    <lineage>
        <taxon>Eukaryota</taxon>
        <taxon>Sar</taxon>
        <taxon>Alveolata</taxon>
        <taxon>Dinophyceae</taxon>
        <taxon>Noctilucales</taxon>
        <taxon>Noctilucaceae</taxon>
        <taxon>Noctiluca</taxon>
    </lineage>
</organism>
<evidence type="ECO:0000256" key="6">
    <source>
        <dbReference type="ARBA" id="ARBA00023128"/>
    </source>
</evidence>
<keyword evidence="5 8" id="KW-0067">ATP-binding</keyword>
<dbReference type="EC" id="2.7.11.-" evidence="8"/>
<dbReference type="Gene3D" id="1.20.140.20">
    <property type="entry name" value="Alpha-ketoacid/pyruvate dehydrogenase kinase, N-terminal domain"/>
    <property type="match status" value="1"/>
</dbReference>